<evidence type="ECO:0000313" key="4">
    <source>
        <dbReference type="Proteomes" id="UP001169063"/>
    </source>
</evidence>
<evidence type="ECO:0000256" key="2">
    <source>
        <dbReference type="HAMAP-Rule" id="MF_00048"/>
    </source>
</evidence>
<comment type="similarity">
    <text evidence="1 2">Belongs to the UPF0102 family.</text>
</comment>
<accession>A0ABT8SNS0</accession>
<organism evidence="3 4">
    <name type="scientific">Peiella sedimenti</name>
    <dbReference type="NCBI Taxonomy" id="3061083"/>
    <lineage>
        <taxon>Bacteria</taxon>
        <taxon>Pseudomonadati</taxon>
        <taxon>Pseudomonadota</taxon>
        <taxon>Alphaproteobacteria</taxon>
        <taxon>Caulobacterales</taxon>
        <taxon>Caulobacteraceae</taxon>
        <taxon>Peiella</taxon>
    </lineage>
</organism>
<dbReference type="PANTHER" id="PTHR34039">
    <property type="entry name" value="UPF0102 PROTEIN YRAN"/>
    <property type="match status" value="1"/>
</dbReference>
<dbReference type="NCBIfam" id="NF009151">
    <property type="entry name" value="PRK12497.1-5"/>
    <property type="match status" value="1"/>
</dbReference>
<dbReference type="RefSeq" id="WP_302110567.1">
    <property type="nucleotide sequence ID" value="NZ_JAUKTR010000005.1"/>
</dbReference>
<dbReference type="HAMAP" id="MF_00048">
    <property type="entry name" value="UPF0102"/>
    <property type="match status" value="1"/>
</dbReference>
<name>A0ABT8SNS0_9CAUL</name>
<comment type="caution">
    <text evidence="3">The sequence shown here is derived from an EMBL/GenBank/DDBJ whole genome shotgun (WGS) entry which is preliminary data.</text>
</comment>
<gene>
    <name evidence="3" type="ORF">Q0812_11950</name>
</gene>
<dbReference type="Proteomes" id="UP001169063">
    <property type="component" value="Unassembled WGS sequence"/>
</dbReference>
<reference evidence="3" key="1">
    <citation type="submission" date="2023-07" db="EMBL/GenBank/DDBJ databases">
        <title>Brevundimonas soil sp. nov., isolated from the soil of chemical plant.</title>
        <authorList>
            <person name="Wu N."/>
        </authorList>
    </citation>
    <scope>NUCLEOTIDE SEQUENCE</scope>
    <source>
        <strain evidence="3">XZ-24</strain>
    </source>
</reference>
<protein>
    <recommendedName>
        <fullName evidence="2">UPF0102 protein Q0812_11950</fullName>
    </recommendedName>
</protein>
<dbReference type="EMBL" id="JAUKTR010000005">
    <property type="protein sequence ID" value="MDO1560139.1"/>
    <property type="molecule type" value="Genomic_DNA"/>
</dbReference>
<dbReference type="InterPro" id="IPR003509">
    <property type="entry name" value="UPF0102_YraN-like"/>
</dbReference>
<dbReference type="SUPFAM" id="SSF52980">
    <property type="entry name" value="Restriction endonuclease-like"/>
    <property type="match status" value="1"/>
</dbReference>
<dbReference type="Gene3D" id="3.40.1350.10">
    <property type="match status" value="1"/>
</dbReference>
<dbReference type="InterPro" id="IPR011335">
    <property type="entry name" value="Restrct_endonuc-II-like"/>
</dbReference>
<dbReference type="Pfam" id="PF02021">
    <property type="entry name" value="UPF0102"/>
    <property type="match status" value="1"/>
</dbReference>
<proteinExistence type="inferred from homology"/>
<dbReference type="InterPro" id="IPR011856">
    <property type="entry name" value="tRNA_endonuc-like_dom_sf"/>
</dbReference>
<dbReference type="PANTHER" id="PTHR34039:SF1">
    <property type="entry name" value="UPF0102 PROTEIN YRAN"/>
    <property type="match status" value="1"/>
</dbReference>
<keyword evidence="4" id="KW-1185">Reference proteome</keyword>
<evidence type="ECO:0000313" key="3">
    <source>
        <dbReference type="EMBL" id="MDO1560139.1"/>
    </source>
</evidence>
<sequence>MNRRIERGRRAREQGRRAEWTAALWLMLKGYQVLGFRLKDRLGEIDLLARKGGVLAVVEVKRRASVEAALESLGTQQRARLLSAGQAWIARRPALKGLDLRLDMVTLAPGRFPRHVRGLIVDR</sequence>
<evidence type="ECO:0000256" key="1">
    <source>
        <dbReference type="ARBA" id="ARBA00006738"/>
    </source>
</evidence>